<gene>
    <name evidence="1" type="ORF">Zmor_015900</name>
</gene>
<reference evidence="1" key="1">
    <citation type="journal article" date="2023" name="G3 (Bethesda)">
        <title>Whole genome assemblies of Zophobas morio and Tenebrio molitor.</title>
        <authorList>
            <person name="Kaur S."/>
            <person name="Stinson S.A."/>
            <person name="diCenzo G.C."/>
        </authorList>
    </citation>
    <scope>NUCLEOTIDE SEQUENCE</scope>
    <source>
        <strain evidence="1">QUZm001</strain>
    </source>
</reference>
<dbReference type="Proteomes" id="UP001168821">
    <property type="component" value="Unassembled WGS sequence"/>
</dbReference>
<evidence type="ECO:0000313" key="2">
    <source>
        <dbReference type="Proteomes" id="UP001168821"/>
    </source>
</evidence>
<organism evidence="1 2">
    <name type="scientific">Zophobas morio</name>
    <dbReference type="NCBI Taxonomy" id="2755281"/>
    <lineage>
        <taxon>Eukaryota</taxon>
        <taxon>Metazoa</taxon>
        <taxon>Ecdysozoa</taxon>
        <taxon>Arthropoda</taxon>
        <taxon>Hexapoda</taxon>
        <taxon>Insecta</taxon>
        <taxon>Pterygota</taxon>
        <taxon>Neoptera</taxon>
        <taxon>Endopterygota</taxon>
        <taxon>Coleoptera</taxon>
        <taxon>Polyphaga</taxon>
        <taxon>Cucujiformia</taxon>
        <taxon>Tenebrionidae</taxon>
        <taxon>Zophobas</taxon>
    </lineage>
</organism>
<dbReference type="EMBL" id="JALNTZ010000004">
    <property type="protein sequence ID" value="KAJ3656855.1"/>
    <property type="molecule type" value="Genomic_DNA"/>
</dbReference>
<comment type="caution">
    <text evidence="1">The sequence shown here is derived from an EMBL/GenBank/DDBJ whole genome shotgun (WGS) entry which is preliminary data.</text>
</comment>
<keyword evidence="2" id="KW-1185">Reference proteome</keyword>
<sequence length="89" mass="9689">MYNRNLRRIGQRCETLAKSLFPCVSPVHQASVVPPLTAATALVAVTCPEPEAGPDIPHCMGISVFRLLSIIRVFVCTCTTNNYTMEVAP</sequence>
<name>A0AA38MGZ9_9CUCU</name>
<accession>A0AA38MGZ9</accession>
<protein>
    <submittedName>
        <fullName evidence="1">Uncharacterized protein</fullName>
    </submittedName>
</protein>
<dbReference type="AlphaFoldDB" id="A0AA38MGZ9"/>
<proteinExistence type="predicted"/>
<evidence type="ECO:0000313" key="1">
    <source>
        <dbReference type="EMBL" id="KAJ3656855.1"/>
    </source>
</evidence>